<dbReference type="InterPro" id="IPR001406">
    <property type="entry name" value="PsdUridine_synth_TruA"/>
</dbReference>
<dbReference type="GO" id="GO:0003723">
    <property type="term" value="F:RNA binding"/>
    <property type="evidence" value="ECO:0007669"/>
    <property type="project" value="InterPro"/>
</dbReference>
<organism evidence="9 10">
    <name type="scientific">Candidatus Tenderia electrophaga</name>
    <dbReference type="NCBI Taxonomy" id="1748243"/>
    <lineage>
        <taxon>Bacteria</taxon>
        <taxon>Pseudomonadati</taxon>
        <taxon>Pseudomonadota</taxon>
        <taxon>Gammaproteobacteria</taxon>
        <taxon>Candidatus Tenderiales</taxon>
        <taxon>Candidatus Tenderiaceae</taxon>
        <taxon>Candidatus Tenderia</taxon>
    </lineage>
</organism>
<dbReference type="InterPro" id="IPR020097">
    <property type="entry name" value="PsdUridine_synth_TruA_a/b_dom"/>
</dbReference>
<comment type="catalytic activity">
    <reaction evidence="4 7">
        <text>uridine(38/39/40) in tRNA = pseudouridine(38/39/40) in tRNA</text>
        <dbReference type="Rhea" id="RHEA:22376"/>
        <dbReference type="Rhea" id="RHEA-COMP:10085"/>
        <dbReference type="Rhea" id="RHEA-COMP:10087"/>
        <dbReference type="ChEBI" id="CHEBI:65314"/>
        <dbReference type="ChEBI" id="CHEBI:65315"/>
        <dbReference type="EC" id="5.4.99.12"/>
    </reaction>
</comment>
<keyword evidence="3 4" id="KW-0413">Isomerase</keyword>
<dbReference type="InterPro" id="IPR020094">
    <property type="entry name" value="TruA/RsuA/RluB/E/F_N"/>
</dbReference>
<evidence type="ECO:0000256" key="5">
    <source>
        <dbReference type="PIRSR" id="PIRSR001430-1"/>
    </source>
</evidence>
<dbReference type="HAMAP" id="MF_00171">
    <property type="entry name" value="TruA"/>
    <property type="match status" value="1"/>
</dbReference>
<accession>A0A0S2TFW7</accession>
<protein>
    <recommendedName>
        <fullName evidence="4">tRNA pseudouridine synthase A</fullName>
        <ecNumber evidence="4">5.4.99.12</ecNumber>
    </recommendedName>
    <alternativeName>
        <fullName evidence="4">tRNA pseudouridine(38-40) synthase</fullName>
    </alternativeName>
    <alternativeName>
        <fullName evidence="4">tRNA pseudouridylate synthase I</fullName>
    </alternativeName>
    <alternativeName>
        <fullName evidence="4">tRNA-uridine isomerase I</fullName>
    </alternativeName>
</protein>
<evidence type="ECO:0000313" key="9">
    <source>
        <dbReference type="EMBL" id="ALP54044.1"/>
    </source>
</evidence>
<dbReference type="CDD" id="cd02570">
    <property type="entry name" value="PseudoU_synth_EcTruA"/>
    <property type="match status" value="1"/>
</dbReference>
<evidence type="ECO:0000256" key="2">
    <source>
        <dbReference type="ARBA" id="ARBA00022694"/>
    </source>
</evidence>
<comment type="function">
    <text evidence="4">Formation of pseudouridine at positions 38, 39 and 40 in the anticodon stem and loop of transfer RNAs.</text>
</comment>
<gene>
    <name evidence="4" type="primary">truA</name>
    <name evidence="9" type="ORF">Tel_13390</name>
</gene>
<dbReference type="KEGG" id="tee:Tel_13390"/>
<feature type="domain" description="Pseudouridine synthase I TruA alpha/beta" evidence="8">
    <location>
        <begin position="9"/>
        <end position="103"/>
    </location>
</feature>
<dbReference type="GO" id="GO:0031119">
    <property type="term" value="P:tRNA pseudouridine synthesis"/>
    <property type="evidence" value="ECO:0007669"/>
    <property type="project" value="UniProtKB-UniRule"/>
</dbReference>
<dbReference type="EC" id="5.4.99.12" evidence="4"/>
<reference evidence="9" key="1">
    <citation type="submission" date="2015-10" db="EMBL/GenBank/DDBJ databases">
        <title>Description of Candidatus Tenderia electrophaga gen. nov, sp. nov., an Uncultivated Electroautotroph from a Biocathode Enrichment.</title>
        <authorList>
            <person name="Eddie B.J."/>
            <person name="Malanoski A.P."/>
            <person name="Wang Z."/>
            <person name="Hall R.J."/>
            <person name="Oh S.D."/>
            <person name="Heiner C."/>
            <person name="Lin B."/>
            <person name="Strycharz-Glaven S.M."/>
        </authorList>
    </citation>
    <scope>NUCLEOTIDE SEQUENCE [LARGE SCALE GENOMIC DNA]</scope>
    <source>
        <strain evidence="9">NRL1</strain>
    </source>
</reference>
<comment type="similarity">
    <text evidence="1 4 7">Belongs to the tRNA pseudouridine synthase TruA family.</text>
</comment>
<evidence type="ECO:0000313" key="10">
    <source>
        <dbReference type="Proteomes" id="UP000055136"/>
    </source>
</evidence>
<dbReference type="PIRSF" id="PIRSF001430">
    <property type="entry name" value="tRNA_psdUrid_synth"/>
    <property type="match status" value="1"/>
</dbReference>
<evidence type="ECO:0000256" key="6">
    <source>
        <dbReference type="PIRSR" id="PIRSR001430-2"/>
    </source>
</evidence>
<dbReference type="STRING" id="1748243.Tel_13390"/>
<feature type="active site" description="Nucleophile" evidence="4 5">
    <location>
        <position position="52"/>
    </location>
</feature>
<keyword evidence="2 4" id="KW-0819">tRNA processing</keyword>
<dbReference type="Gene3D" id="3.30.70.580">
    <property type="entry name" value="Pseudouridine synthase I, catalytic domain, N-terminal subdomain"/>
    <property type="match status" value="1"/>
</dbReference>
<dbReference type="Proteomes" id="UP000055136">
    <property type="component" value="Chromosome"/>
</dbReference>
<evidence type="ECO:0000256" key="1">
    <source>
        <dbReference type="ARBA" id="ARBA00009375"/>
    </source>
</evidence>
<dbReference type="InterPro" id="IPR020095">
    <property type="entry name" value="PsdUridine_synth_TruA_C"/>
</dbReference>
<evidence type="ECO:0000256" key="4">
    <source>
        <dbReference type="HAMAP-Rule" id="MF_00171"/>
    </source>
</evidence>
<dbReference type="AlphaFoldDB" id="A0A0S2TFW7"/>
<dbReference type="SUPFAM" id="SSF55120">
    <property type="entry name" value="Pseudouridine synthase"/>
    <property type="match status" value="1"/>
</dbReference>
<dbReference type="Pfam" id="PF01416">
    <property type="entry name" value="PseudoU_synth_1"/>
    <property type="match status" value="2"/>
</dbReference>
<dbReference type="FunFam" id="3.30.70.580:FF:000001">
    <property type="entry name" value="tRNA pseudouridine synthase A"/>
    <property type="match status" value="1"/>
</dbReference>
<dbReference type="PANTHER" id="PTHR11142:SF0">
    <property type="entry name" value="TRNA PSEUDOURIDINE SYNTHASE-LIKE 1"/>
    <property type="match status" value="1"/>
</dbReference>
<comment type="caution">
    <text evidence="4">Lacks conserved residue(s) required for the propagation of feature annotation.</text>
</comment>
<evidence type="ECO:0000256" key="3">
    <source>
        <dbReference type="ARBA" id="ARBA00023235"/>
    </source>
</evidence>
<feature type="binding site" evidence="4 6">
    <location>
        <position position="110"/>
    </location>
    <ligand>
        <name>substrate</name>
    </ligand>
</feature>
<dbReference type="EMBL" id="CP013099">
    <property type="protein sequence ID" value="ALP54044.1"/>
    <property type="molecule type" value="Genomic_DNA"/>
</dbReference>
<proteinExistence type="inferred from homology"/>
<dbReference type="NCBIfam" id="TIGR00071">
    <property type="entry name" value="hisT_truA"/>
    <property type="match status" value="1"/>
</dbReference>
<dbReference type="InterPro" id="IPR020103">
    <property type="entry name" value="PsdUridine_synth_cat_dom_sf"/>
</dbReference>
<dbReference type="GO" id="GO:0160147">
    <property type="term" value="F:tRNA pseudouridine(38-40) synthase activity"/>
    <property type="evidence" value="ECO:0007669"/>
    <property type="project" value="UniProtKB-EC"/>
</dbReference>
<evidence type="ECO:0000256" key="7">
    <source>
        <dbReference type="RuleBase" id="RU003792"/>
    </source>
</evidence>
<dbReference type="Gene3D" id="3.30.70.660">
    <property type="entry name" value="Pseudouridine synthase I, catalytic domain, C-terminal subdomain"/>
    <property type="match status" value="1"/>
</dbReference>
<dbReference type="PANTHER" id="PTHR11142">
    <property type="entry name" value="PSEUDOURIDYLATE SYNTHASE"/>
    <property type="match status" value="1"/>
</dbReference>
<keyword evidence="10" id="KW-1185">Reference proteome</keyword>
<comment type="subunit">
    <text evidence="4">Homodimer.</text>
</comment>
<feature type="domain" description="Pseudouridine synthase I TruA alpha/beta" evidence="8">
    <location>
        <begin position="145"/>
        <end position="245"/>
    </location>
</feature>
<name>A0A0S2TFW7_9GAMM</name>
<evidence type="ECO:0000259" key="8">
    <source>
        <dbReference type="Pfam" id="PF01416"/>
    </source>
</evidence>
<sequence>MMRIALGVEYDGSAFCGWQFQDHSPSVQAAVERALAKVADAPLRVICAGRTDTGVHATEQVIHFDTEVSRSMRSWVFGANANLPKEVVILWATPVSEEFHARFSALRRRYRYVIYNRNVRPTFLARRTAWNFRPLDEARMAAAGRLLLGEHDFTSYRAMGCQAKSPVRTVYDLDVSRKGELIFIDIEANAFLHHMVRNIAGVLMAIGAEERPVEWAAEVLTHCDRTLGGVTAPPAGLYLTRVTYPQQFPLPQIDGSAALW</sequence>